<dbReference type="InterPro" id="IPR009071">
    <property type="entry name" value="HMG_box_dom"/>
</dbReference>
<keyword evidence="3 4" id="KW-0539">Nucleus</keyword>
<feature type="compositionally biased region" description="Polar residues" evidence="6">
    <location>
        <begin position="365"/>
        <end position="374"/>
    </location>
</feature>
<evidence type="ECO:0000313" key="9">
    <source>
        <dbReference type="RefSeq" id="XP_040591173.1"/>
    </source>
</evidence>
<organism evidence="8 9">
    <name type="scientific">Mesocricetus auratus</name>
    <name type="common">Golden hamster</name>
    <dbReference type="NCBI Taxonomy" id="10036"/>
    <lineage>
        <taxon>Eukaryota</taxon>
        <taxon>Metazoa</taxon>
        <taxon>Chordata</taxon>
        <taxon>Craniata</taxon>
        <taxon>Vertebrata</taxon>
        <taxon>Euteleostomi</taxon>
        <taxon>Mammalia</taxon>
        <taxon>Eutheria</taxon>
        <taxon>Euarchontoglires</taxon>
        <taxon>Glires</taxon>
        <taxon>Rodentia</taxon>
        <taxon>Myomorpha</taxon>
        <taxon>Muroidea</taxon>
        <taxon>Cricetidae</taxon>
        <taxon>Cricetinae</taxon>
        <taxon>Mesocricetus</taxon>
    </lineage>
</organism>
<dbReference type="Gene3D" id="1.10.30.10">
    <property type="entry name" value="High mobility group box domain"/>
    <property type="match status" value="2"/>
</dbReference>
<gene>
    <name evidence="9" type="primary">LOC121135864</name>
</gene>
<evidence type="ECO:0000256" key="3">
    <source>
        <dbReference type="ARBA" id="ARBA00023242"/>
    </source>
</evidence>
<accession>A0ABM2WQY5</accession>
<dbReference type="PANTHER" id="PTHR46318:SF1">
    <property type="entry name" value="UPSTREAM-BINDING FACTOR 1-LIKE PROTEIN 1-RELATED"/>
    <property type="match status" value="1"/>
</dbReference>
<feature type="DNA-binding region" description="HMG box" evidence="4">
    <location>
        <begin position="100"/>
        <end position="168"/>
    </location>
</feature>
<evidence type="ECO:0000313" key="8">
    <source>
        <dbReference type="Proteomes" id="UP000886700"/>
    </source>
</evidence>
<name>A0ABM2WQY5_MESAU</name>
<dbReference type="CDD" id="cd21998">
    <property type="entry name" value="HMG-box_UBF1_rpt1-like"/>
    <property type="match status" value="1"/>
</dbReference>
<dbReference type="PROSITE" id="PS50118">
    <property type="entry name" value="HMG_BOX_2"/>
    <property type="match status" value="2"/>
</dbReference>
<reference evidence="9" key="1">
    <citation type="submission" date="2025-08" db="UniProtKB">
        <authorList>
            <consortium name="RefSeq"/>
        </authorList>
    </citation>
    <scope>IDENTIFICATION</scope>
    <source>
        <tissue evidence="9">Liver</tissue>
    </source>
</reference>
<proteinExistence type="predicted"/>
<dbReference type="RefSeq" id="XP_040591173.1">
    <property type="nucleotide sequence ID" value="XM_040735239.1"/>
</dbReference>
<evidence type="ECO:0000256" key="1">
    <source>
        <dbReference type="ARBA" id="ARBA00004123"/>
    </source>
</evidence>
<evidence type="ECO:0000256" key="5">
    <source>
        <dbReference type="SAM" id="Coils"/>
    </source>
</evidence>
<dbReference type="Pfam" id="PF00505">
    <property type="entry name" value="HMG_box"/>
    <property type="match status" value="1"/>
</dbReference>
<dbReference type="SUPFAM" id="SSF47095">
    <property type="entry name" value="HMG-box"/>
    <property type="match status" value="2"/>
</dbReference>
<keyword evidence="2 4" id="KW-0238">DNA-binding</keyword>
<dbReference type="Proteomes" id="UP000886700">
    <property type="component" value="Unplaced"/>
</dbReference>
<dbReference type="GeneID" id="121135864"/>
<dbReference type="CDD" id="cd22003">
    <property type="entry name" value="HMG-box_UBF1_rpt6-like"/>
    <property type="match status" value="1"/>
</dbReference>
<evidence type="ECO:0000256" key="4">
    <source>
        <dbReference type="PROSITE-ProRule" id="PRU00267"/>
    </source>
</evidence>
<feature type="DNA-binding region" description="HMG box" evidence="4">
    <location>
        <begin position="224"/>
        <end position="290"/>
    </location>
</feature>
<feature type="coiled-coil region" evidence="5">
    <location>
        <begin position="150"/>
        <end position="177"/>
    </location>
</feature>
<dbReference type="InterPro" id="IPR051762">
    <property type="entry name" value="UBF1"/>
</dbReference>
<feature type="domain" description="HMG box" evidence="7">
    <location>
        <begin position="100"/>
        <end position="168"/>
    </location>
</feature>
<dbReference type="PANTHER" id="PTHR46318">
    <property type="entry name" value="UPSTREAM BINDING TRANSCRIPTION FACTOR"/>
    <property type="match status" value="1"/>
</dbReference>
<evidence type="ECO:0000256" key="6">
    <source>
        <dbReference type="SAM" id="MobiDB-lite"/>
    </source>
</evidence>
<feature type="compositionally biased region" description="Polar residues" evidence="6">
    <location>
        <begin position="324"/>
        <end position="335"/>
    </location>
</feature>
<evidence type="ECO:0000259" key="7">
    <source>
        <dbReference type="PROSITE" id="PS50118"/>
    </source>
</evidence>
<feature type="compositionally biased region" description="Low complexity" evidence="6">
    <location>
        <begin position="384"/>
        <end position="398"/>
    </location>
</feature>
<feature type="domain" description="HMG box" evidence="7">
    <location>
        <begin position="224"/>
        <end position="290"/>
    </location>
</feature>
<comment type="subcellular location">
    <subcellularLocation>
        <location evidence="1">Nucleus</location>
    </subcellularLocation>
</comment>
<protein>
    <submittedName>
        <fullName evidence="9">Upstream-binding factor 1-like protein 1</fullName>
    </submittedName>
</protein>
<sequence>MASFDKQHHWSERDILKLLECMKNNIPSDDSRSFKKTQEDLDWDKVAFNHFSGKMCKEKWMQISHNLRKYRTLSELVLEASELTKEPRKSKTVKKHPDFPKRPLTAYLRFYKEQRAKYCQMYPKYNNLQLTKILAEKYNKLPEEIKEKYIQAFQKEKQEFKEKLTKFRENHRGAEQSKESVVIRNHQTKVSKKIQGNRKIVKSPLKKETHKTFPAVMKFQGEPKKPPMNGYHKFHQDSWSSLELSHLPLRKRQVEISRLWQRVPESQKERYARQAEELQKQYWVKMDLWLKGLSPEEYDAYKEARATCGKRKYFAKSGGPSPKCQPTHQESNSAKELQVRPVKMQGLLAPRADSPKTIQGHDGGSQASGQNMNTMEDGKEEDSSSSSDSSSTDEGGDD</sequence>
<keyword evidence="5" id="KW-0175">Coiled coil</keyword>
<keyword evidence="8" id="KW-1185">Reference proteome</keyword>
<dbReference type="SMART" id="SM00398">
    <property type="entry name" value="HMG"/>
    <property type="match status" value="2"/>
</dbReference>
<dbReference type="InterPro" id="IPR036910">
    <property type="entry name" value="HMG_box_dom_sf"/>
</dbReference>
<evidence type="ECO:0000256" key="2">
    <source>
        <dbReference type="ARBA" id="ARBA00023125"/>
    </source>
</evidence>
<feature type="region of interest" description="Disordered" evidence="6">
    <location>
        <begin position="315"/>
        <end position="398"/>
    </location>
</feature>